<dbReference type="SUPFAM" id="SSF54160">
    <property type="entry name" value="Chromo domain-like"/>
    <property type="match status" value="2"/>
</dbReference>
<dbReference type="Gene3D" id="2.40.50.40">
    <property type="match status" value="2"/>
</dbReference>
<dbReference type="AlphaFoldDB" id="A0A9N9S5G5"/>
<dbReference type="Proteomes" id="UP001153620">
    <property type="component" value="Chromosome 3"/>
</dbReference>
<feature type="compositionally biased region" description="Acidic residues" evidence="3">
    <location>
        <begin position="16"/>
        <end position="28"/>
    </location>
</feature>
<reference evidence="5" key="2">
    <citation type="submission" date="2022-10" db="EMBL/GenBank/DDBJ databases">
        <authorList>
            <consortium name="ENA_rothamsted_submissions"/>
            <consortium name="culmorum"/>
            <person name="King R."/>
        </authorList>
    </citation>
    <scope>NUCLEOTIDE SEQUENCE</scope>
</reference>
<reference evidence="5" key="1">
    <citation type="submission" date="2022-01" db="EMBL/GenBank/DDBJ databases">
        <authorList>
            <person name="King R."/>
        </authorList>
    </citation>
    <scope>NUCLEOTIDE SEQUENCE</scope>
</reference>
<feature type="compositionally biased region" description="Basic residues" evidence="3">
    <location>
        <begin position="266"/>
        <end position="276"/>
    </location>
</feature>
<evidence type="ECO:0000313" key="6">
    <source>
        <dbReference type="Proteomes" id="UP001153620"/>
    </source>
</evidence>
<feature type="compositionally biased region" description="Basic residues" evidence="3">
    <location>
        <begin position="148"/>
        <end position="160"/>
    </location>
</feature>
<dbReference type="InterPro" id="IPR016197">
    <property type="entry name" value="Chromo-like_dom_sf"/>
</dbReference>
<feature type="compositionally biased region" description="Acidic residues" evidence="3">
    <location>
        <begin position="166"/>
        <end position="185"/>
    </location>
</feature>
<feature type="domain" description="Chromo" evidence="4">
    <location>
        <begin position="183"/>
        <end position="236"/>
    </location>
</feature>
<dbReference type="InterPro" id="IPR017984">
    <property type="entry name" value="Chromo_dom_subgr"/>
</dbReference>
<feature type="compositionally biased region" description="Basic residues" evidence="3">
    <location>
        <begin position="32"/>
        <end position="66"/>
    </location>
</feature>
<sequence length="288" mass="33570">MSESEESFESAKDNENENDGNEGTSDDEPLAKKNKKSASPAKKAKKSPNKTKEKKKDKKGTKKKGRVSFALVPSAKNDKVEEEYEVENIVGHRLYNGKLMYKIRWKNYEPIHDTWETYESLSCPDILEMYNIKHSVEVPKKILSGKGKAGRKPKATKKRGGSVSDSDGDDEDEPPYDEGSEEEYEVERIVEMRMKKDGSREFLVHWKRWSTDYDTWEPEKNLSCPDLIEKFMKKVEEAKNSNLKELRTNRKHTQRFTLNTNDSGRRLSRRNNKRQRVTYFDAERSEED</sequence>
<comment type="subcellular location">
    <subcellularLocation>
        <location evidence="1">Nucleus</location>
    </subcellularLocation>
</comment>
<name>A0A9N9S5G5_9DIPT</name>
<evidence type="ECO:0000313" key="5">
    <source>
        <dbReference type="EMBL" id="CAG9809670.1"/>
    </source>
</evidence>
<dbReference type="PRINTS" id="PR00504">
    <property type="entry name" value="CHROMODOMAIN"/>
</dbReference>
<dbReference type="InterPro" id="IPR023780">
    <property type="entry name" value="Chromo_domain"/>
</dbReference>
<keyword evidence="6" id="KW-1185">Reference proteome</keyword>
<feature type="region of interest" description="Disordered" evidence="3">
    <location>
        <begin position="242"/>
        <end position="288"/>
    </location>
</feature>
<gene>
    <name evidence="5" type="ORF">CHIRRI_LOCUS12490</name>
</gene>
<dbReference type="Pfam" id="PF00385">
    <property type="entry name" value="Chromo"/>
    <property type="match status" value="2"/>
</dbReference>
<protein>
    <recommendedName>
        <fullName evidence="4">Chromo domain-containing protein</fullName>
    </recommendedName>
</protein>
<dbReference type="GO" id="GO:0005634">
    <property type="term" value="C:nucleus"/>
    <property type="evidence" value="ECO:0007669"/>
    <property type="project" value="UniProtKB-SubCell"/>
</dbReference>
<feature type="domain" description="Chromo" evidence="4">
    <location>
        <begin position="83"/>
        <end position="135"/>
    </location>
</feature>
<dbReference type="OrthoDB" id="5376140at2759"/>
<evidence type="ECO:0000259" key="4">
    <source>
        <dbReference type="SMART" id="SM00298"/>
    </source>
</evidence>
<feature type="region of interest" description="Disordered" evidence="3">
    <location>
        <begin position="143"/>
        <end position="185"/>
    </location>
</feature>
<proteinExistence type="predicted"/>
<dbReference type="SMART" id="SM00298">
    <property type="entry name" value="CHROMO"/>
    <property type="match status" value="2"/>
</dbReference>
<evidence type="ECO:0000256" key="3">
    <source>
        <dbReference type="SAM" id="MobiDB-lite"/>
    </source>
</evidence>
<evidence type="ECO:0000256" key="2">
    <source>
        <dbReference type="ARBA" id="ARBA00023242"/>
    </source>
</evidence>
<dbReference type="InterPro" id="IPR051219">
    <property type="entry name" value="Heterochromatin_chromo-domain"/>
</dbReference>
<feature type="region of interest" description="Disordered" evidence="3">
    <location>
        <begin position="1"/>
        <end position="78"/>
    </location>
</feature>
<dbReference type="GO" id="GO:0005694">
    <property type="term" value="C:chromosome"/>
    <property type="evidence" value="ECO:0007669"/>
    <property type="project" value="UniProtKB-ARBA"/>
</dbReference>
<dbReference type="EMBL" id="OU895879">
    <property type="protein sequence ID" value="CAG9809670.1"/>
    <property type="molecule type" value="Genomic_DNA"/>
</dbReference>
<keyword evidence="2" id="KW-0539">Nucleus</keyword>
<organism evidence="5 6">
    <name type="scientific">Chironomus riparius</name>
    <dbReference type="NCBI Taxonomy" id="315576"/>
    <lineage>
        <taxon>Eukaryota</taxon>
        <taxon>Metazoa</taxon>
        <taxon>Ecdysozoa</taxon>
        <taxon>Arthropoda</taxon>
        <taxon>Hexapoda</taxon>
        <taxon>Insecta</taxon>
        <taxon>Pterygota</taxon>
        <taxon>Neoptera</taxon>
        <taxon>Endopterygota</taxon>
        <taxon>Diptera</taxon>
        <taxon>Nematocera</taxon>
        <taxon>Chironomoidea</taxon>
        <taxon>Chironomidae</taxon>
        <taxon>Chironominae</taxon>
        <taxon>Chironomus</taxon>
    </lineage>
</organism>
<accession>A0A9N9S5G5</accession>
<evidence type="ECO:0000256" key="1">
    <source>
        <dbReference type="ARBA" id="ARBA00004123"/>
    </source>
</evidence>
<dbReference type="PANTHER" id="PTHR22812">
    <property type="entry name" value="CHROMOBOX PROTEIN"/>
    <property type="match status" value="1"/>
</dbReference>
<dbReference type="CDD" id="cd00024">
    <property type="entry name" value="CD_CSD"/>
    <property type="match status" value="2"/>
</dbReference>
<dbReference type="InterPro" id="IPR000953">
    <property type="entry name" value="Chromo/chromo_shadow_dom"/>
</dbReference>